<reference evidence="5" key="1">
    <citation type="submission" date="2021-01" db="EMBL/GenBank/DDBJ databases">
        <title>Whole genome shotgun sequence of Virgisporangium aurantiacum NBRC 16421.</title>
        <authorList>
            <person name="Komaki H."/>
            <person name="Tamura T."/>
        </authorList>
    </citation>
    <scope>NUCLEOTIDE SEQUENCE</scope>
    <source>
        <strain evidence="5">NBRC 16421</strain>
    </source>
</reference>
<dbReference type="InterPro" id="IPR023170">
    <property type="entry name" value="HhH_base_excis_C"/>
</dbReference>
<accession>A0A8J3ZLH0</accession>
<evidence type="ECO:0000256" key="1">
    <source>
        <dbReference type="ARBA" id="ARBA00022763"/>
    </source>
</evidence>
<keyword evidence="3" id="KW-0234">DNA repair</keyword>
<dbReference type="GO" id="GO:0006281">
    <property type="term" value="P:DNA repair"/>
    <property type="evidence" value="ECO:0007669"/>
    <property type="project" value="UniProtKB-KW"/>
</dbReference>
<comment type="caution">
    <text evidence="5">The sequence shown here is derived from an EMBL/GenBank/DDBJ whole genome shotgun (WGS) entry which is preliminary data.</text>
</comment>
<dbReference type="AlphaFoldDB" id="A0A8J3ZLH0"/>
<protein>
    <recommendedName>
        <fullName evidence="7">Thermostable 8-oxoguanine DNA glycosylase</fullName>
    </recommendedName>
</protein>
<dbReference type="Pfam" id="PF22175">
    <property type="entry name" value="Ogg-HhH"/>
    <property type="match status" value="1"/>
</dbReference>
<dbReference type="Gene3D" id="1.10.340.30">
    <property type="entry name" value="Hypothetical protein, domain 2"/>
    <property type="match status" value="1"/>
</dbReference>
<evidence type="ECO:0000313" key="5">
    <source>
        <dbReference type="EMBL" id="GIJ63683.1"/>
    </source>
</evidence>
<keyword evidence="1" id="KW-0227">DNA damage</keyword>
<keyword evidence="4" id="KW-0326">Glycosidase</keyword>
<keyword evidence="6" id="KW-1185">Reference proteome</keyword>
<dbReference type="SUPFAM" id="SSF48150">
    <property type="entry name" value="DNA-glycosylase"/>
    <property type="match status" value="1"/>
</dbReference>
<organism evidence="5 6">
    <name type="scientific">Virgisporangium aurantiacum</name>
    <dbReference type="NCBI Taxonomy" id="175570"/>
    <lineage>
        <taxon>Bacteria</taxon>
        <taxon>Bacillati</taxon>
        <taxon>Actinomycetota</taxon>
        <taxon>Actinomycetes</taxon>
        <taxon>Micromonosporales</taxon>
        <taxon>Micromonosporaceae</taxon>
        <taxon>Virgisporangium</taxon>
    </lineage>
</organism>
<sequence>MHLSDNGPTVVLAPVGYPERLLAWGRSWQVGTAAYWVAVTEAAAADGTLRRGPHRHRLGRNLAEEVAACLLGGHGMPYETGLAAFHAVRDAGLLTRGADESELERVLRTPLDVSGRTVHYRFPAQRARWLAAALRYVCTQRPPTTSHELRDWLLPVVGIGPKTAGWIVRNHLGSDDVAIIDVHVLRAGTDAGVFDPAWRPTVDYPRLEAFFLAWAGQGRVRAADLDAVIWSERAHAARIPGRRAAVE</sequence>
<proteinExistence type="predicted"/>
<keyword evidence="2" id="KW-0378">Hydrolase</keyword>
<evidence type="ECO:0000256" key="4">
    <source>
        <dbReference type="ARBA" id="ARBA00023295"/>
    </source>
</evidence>
<dbReference type="Proteomes" id="UP000612585">
    <property type="component" value="Unassembled WGS sequence"/>
</dbReference>
<dbReference type="InterPro" id="IPR011257">
    <property type="entry name" value="DNA_glycosylase"/>
</dbReference>
<dbReference type="GO" id="GO:0003906">
    <property type="term" value="F:DNA-(apurinic or apyrimidinic site) endonuclease activity"/>
    <property type="evidence" value="ECO:0007669"/>
    <property type="project" value="InterPro"/>
</dbReference>
<dbReference type="Gene3D" id="1.10.1670.10">
    <property type="entry name" value="Helix-hairpin-Helix base-excision DNA repair enzymes (C-terminal)"/>
    <property type="match status" value="1"/>
</dbReference>
<name>A0A8J3ZLH0_9ACTN</name>
<dbReference type="InterPro" id="IPR012092">
    <property type="entry name" value="DNA_glyclase/AP_lyase_Ogg"/>
</dbReference>
<gene>
    <name evidence="5" type="ORF">Vau01_111990</name>
</gene>
<evidence type="ECO:0000256" key="2">
    <source>
        <dbReference type="ARBA" id="ARBA00022801"/>
    </source>
</evidence>
<dbReference type="GO" id="GO:0016799">
    <property type="term" value="F:hydrolase activity, hydrolyzing N-glycosyl compounds"/>
    <property type="evidence" value="ECO:0007669"/>
    <property type="project" value="InterPro"/>
</dbReference>
<evidence type="ECO:0008006" key="7">
    <source>
        <dbReference type="Google" id="ProtNLM"/>
    </source>
</evidence>
<evidence type="ECO:0000313" key="6">
    <source>
        <dbReference type="Proteomes" id="UP000612585"/>
    </source>
</evidence>
<dbReference type="EMBL" id="BOPG01000101">
    <property type="protein sequence ID" value="GIJ63683.1"/>
    <property type="molecule type" value="Genomic_DNA"/>
</dbReference>
<evidence type="ECO:0000256" key="3">
    <source>
        <dbReference type="ARBA" id="ARBA00023204"/>
    </source>
</evidence>